<protein>
    <recommendedName>
        <fullName evidence="1">Cyclic nucleotide-binding domain-containing protein</fullName>
    </recommendedName>
</protein>
<feature type="domain" description="Cyclic nucleotide-binding" evidence="1">
    <location>
        <begin position="104"/>
        <end position="185"/>
    </location>
</feature>
<name>A0AAD7UNW0_9STRA</name>
<dbReference type="InterPro" id="IPR014710">
    <property type="entry name" value="RmlC-like_jellyroll"/>
</dbReference>
<reference evidence="2" key="1">
    <citation type="submission" date="2023-01" db="EMBL/GenBank/DDBJ databases">
        <title>Metagenome sequencing of chrysophaentin producing Chrysophaeum taylorii.</title>
        <authorList>
            <person name="Davison J."/>
            <person name="Bewley C."/>
        </authorList>
    </citation>
    <scope>NUCLEOTIDE SEQUENCE</scope>
    <source>
        <strain evidence="2">NIES-1699</strain>
    </source>
</reference>
<keyword evidence="3" id="KW-1185">Reference proteome</keyword>
<dbReference type="EMBL" id="JAQMWT010000016">
    <property type="protein sequence ID" value="KAJ8613909.1"/>
    <property type="molecule type" value="Genomic_DNA"/>
</dbReference>
<dbReference type="AlphaFoldDB" id="A0AAD7UNW0"/>
<dbReference type="CDD" id="cd00038">
    <property type="entry name" value="CAP_ED"/>
    <property type="match status" value="1"/>
</dbReference>
<organism evidence="2 3">
    <name type="scientific">Chrysophaeum taylorii</name>
    <dbReference type="NCBI Taxonomy" id="2483200"/>
    <lineage>
        <taxon>Eukaryota</taxon>
        <taxon>Sar</taxon>
        <taxon>Stramenopiles</taxon>
        <taxon>Ochrophyta</taxon>
        <taxon>Pelagophyceae</taxon>
        <taxon>Pelagomonadales</taxon>
        <taxon>Pelagomonadaceae</taxon>
        <taxon>Chrysophaeum</taxon>
    </lineage>
</organism>
<accession>A0AAD7UNW0</accession>
<dbReference type="Proteomes" id="UP001230188">
    <property type="component" value="Unassembled WGS sequence"/>
</dbReference>
<dbReference type="PROSITE" id="PS50042">
    <property type="entry name" value="CNMP_BINDING_3"/>
    <property type="match status" value="1"/>
</dbReference>
<gene>
    <name evidence="2" type="ORF">CTAYLR_009573</name>
</gene>
<evidence type="ECO:0000313" key="2">
    <source>
        <dbReference type="EMBL" id="KAJ8613909.1"/>
    </source>
</evidence>
<dbReference type="InterPro" id="IPR018490">
    <property type="entry name" value="cNMP-bd_dom_sf"/>
</dbReference>
<comment type="caution">
    <text evidence="2">The sequence shown here is derived from an EMBL/GenBank/DDBJ whole genome shotgun (WGS) entry which is preliminary data.</text>
</comment>
<evidence type="ECO:0000313" key="3">
    <source>
        <dbReference type="Proteomes" id="UP001230188"/>
    </source>
</evidence>
<sequence length="276" mass="30648">MADSRRPPPRTVRRVSLGEAVADLGFLAALVVPVVKNEVLLRVVTLGSSLCFFLSSVVPYPNVNWAAIGAQLVLIARGTNLFFRSIAERRLAFSAWEIELYHNLFEDLKLHEFRALLDCGAKTRVAQDGEVLVAEDSLGADFGVLTGGECRVESRGQIVDVLTPGDCFGNELSVAAMQKHPTVATESIIAAGTATYIKWNTDALLQMMAEKVAIRAAIFAIVARDEARRIVHMDWNEVRELKRKWYQPKFLPAVPPEHLPRVIADNLRREDAKRTT</sequence>
<evidence type="ECO:0000259" key="1">
    <source>
        <dbReference type="PROSITE" id="PS50042"/>
    </source>
</evidence>
<dbReference type="Gene3D" id="2.60.120.10">
    <property type="entry name" value="Jelly Rolls"/>
    <property type="match status" value="1"/>
</dbReference>
<dbReference type="SUPFAM" id="SSF51206">
    <property type="entry name" value="cAMP-binding domain-like"/>
    <property type="match status" value="1"/>
</dbReference>
<dbReference type="InterPro" id="IPR000595">
    <property type="entry name" value="cNMP-bd_dom"/>
</dbReference>
<dbReference type="Pfam" id="PF00027">
    <property type="entry name" value="cNMP_binding"/>
    <property type="match status" value="1"/>
</dbReference>
<proteinExistence type="predicted"/>